<protein>
    <submittedName>
        <fullName evidence="2">DUF624 domain-containing protein</fullName>
    </submittedName>
</protein>
<sequence>MQTNGIMGGLYRVSEWIMRFSVTNLLWLLCSLPVVFFVLTSLLMEDTNQLIMNFIIIAIISPFTLFPATSAMFVVVRKWLTGEEDAPLIKTFFKGYKENYVQSMLGGIIYCILFAIMIVNLNFYNQYYTDLQFLSIFILILLAIATISLFYFFPLMVHLHLKLKELIKNAIVLTVGKPLYSLGLALTNFLILYISFEYFTFLIIIFMGSAMAFCSYYYFNMLFQKIQTIRENSDSE</sequence>
<name>A0A6N9PZZ4_9BACL</name>
<keyword evidence="1" id="KW-1133">Transmembrane helix</keyword>
<dbReference type="OrthoDB" id="2182676at2"/>
<feature type="transmembrane region" description="Helical" evidence="1">
    <location>
        <begin position="50"/>
        <end position="76"/>
    </location>
</feature>
<feature type="transmembrane region" description="Helical" evidence="1">
    <location>
        <begin position="169"/>
        <end position="192"/>
    </location>
</feature>
<gene>
    <name evidence="2" type="ORF">ERL59_05475</name>
</gene>
<proteinExistence type="predicted"/>
<organism evidence="2 3">
    <name type="scientific">Chengkuizengella marina</name>
    <dbReference type="NCBI Taxonomy" id="2507566"/>
    <lineage>
        <taxon>Bacteria</taxon>
        <taxon>Bacillati</taxon>
        <taxon>Bacillota</taxon>
        <taxon>Bacilli</taxon>
        <taxon>Bacillales</taxon>
        <taxon>Paenibacillaceae</taxon>
        <taxon>Chengkuizengella</taxon>
    </lineage>
</organism>
<keyword evidence="1" id="KW-0812">Transmembrane</keyword>
<reference evidence="2 3" key="1">
    <citation type="submission" date="2019-01" db="EMBL/GenBank/DDBJ databases">
        <title>Chengkuizengella sp. nov., isolated from deep-sea sediment of East Pacific Ocean.</title>
        <authorList>
            <person name="Yang J."/>
            <person name="Lai Q."/>
            <person name="Shao Z."/>
        </authorList>
    </citation>
    <scope>NUCLEOTIDE SEQUENCE [LARGE SCALE GENOMIC DNA]</scope>
    <source>
        <strain evidence="2 3">YPA3-1-1</strain>
    </source>
</reference>
<dbReference type="EMBL" id="SIJB01000013">
    <property type="protein sequence ID" value="NBI28402.1"/>
    <property type="molecule type" value="Genomic_DNA"/>
</dbReference>
<feature type="transmembrane region" description="Helical" evidence="1">
    <location>
        <begin position="198"/>
        <end position="219"/>
    </location>
</feature>
<dbReference type="Proteomes" id="UP000448943">
    <property type="component" value="Unassembled WGS sequence"/>
</dbReference>
<evidence type="ECO:0000313" key="3">
    <source>
        <dbReference type="Proteomes" id="UP000448943"/>
    </source>
</evidence>
<keyword evidence="3" id="KW-1185">Reference proteome</keyword>
<feature type="transmembrane region" description="Helical" evidence="1">
    <location>
        <begin position="21"/>
        <end position="44"/>
    </location>
</feature>
<comment type="caution">
    <text evidence="2">The sequence shown here is derived from an EMBL/GenBank/DDBJ whole genome shotgun (WGS) entry which is preliminary data.</text>
</comment>
<keyword evidence="1" id="KW-0472">Membrane</keyword>
<dbReference type="Pfam" id="PF04854">
    <property type="entry name" value="DUF624"/>
    <property type="match status" value="1"/>
</dbReference>
<evidence type="ECO:0000313" key="2">
    <source>
        <dbReference type="EMBL" id="NBI28402.1"/>
    </source>
</evidence>
<feature type="transmembrane region" description="Helical" evidence="1">
    <location>
        <begin position="100"/>
        <end position="121"/>
    </location>
</feature>
<feature type="transmembrane region" description="Helical" evidence="1">
    <location>
        <begin position="133"/>
        <end position="157"/>
    </location>
</feature>
<dbReference type="AlphaFoldDB" id="A0A6N9PZZ4"/>
<dbReference type="InterPro" id="IPR006938">
    <property type="entry name" value="DUF624"/>
</dbReference>
<dbReference type="RefSeq" id="WP_160645191.1">
    <property type="nucleotide sequence ID" value="NZ_SIJB01000013.1"/>
</dbReference>
<accession>A0A6N9PZZ4</accession>
<evidence type="ECO:0000256" key="1">
    <source>
        <dbReference type="SAM" id="Phobius"/>
    </source>
</evidence>